<reference evidence="3" key="2">
    <citation type="submission" date="2022-09" db="EMBL/GenBank/DDBJ databases">
        <title>Genomic of Burkholderia gladioli.</title>
        <authorList>
            <person name="Wu H."/>
        </authorList>
    </citation>
    <scope>NUCLEOTIDE SEQUENCE</scope>
    <source>
        <strain evidence="3">ZN-S4</strain>
    </source>
</reference>
<dbReference type="AlphaFoldDB" id="A0AAP1UXF0"/>
<dbReference type="KEGG" id="bgo:BM43_6274"/>
<protein>
    <submittedName>
        <fullName evidence="2">Phosphopantetheine attachment site family protein</fullName>
    </submittedName>
    <submittedName>
        <fullName evidence="3">Phosphopantetheine-binding protein</fullName>
    </submittedName>
</protein>
<sequence>MENQIREFIEATFLVQFGTDIDEHTDLFKAGVIDSFGYVQLIHFIEREFSIKYTEEEMLTQILTSFDSLVESVRDKVALA</sequence>
<evidence type="ECO:0000313" key="3">
    <source>
        <dbReference type="EMBL" id="UWX74282.1"/>
    </source>
</evidence>
<proteinExistence type="predicted"/>
<dbReference type="Gene3D" id="1.10.1200.10">
    <property type="entry name" value="ACP-like"/>
    <property type="match status" value="1"/>
</dbReference>
<dbReference type="SUPFAM" id="SSF47336">
    <property type="entry name" value="ACP-like"/>
    <property type="match status" value="1"/>
</dbReference>
<name>A0AAP1UXF0_BURGA</name>
<dbReference type="EMBL" id="JPGG01000016">
    <property type="protein sequence ID" value="KGC14135.1"/>
    <property type="molecule type" value="Genomic_DNA"/>
</dbReference>
<dbReference type="InterPro" id="IPR009081">
    <property type="entry name" value="PP-bd_ACP"/>
</dbReference>
<dbReference type="InterPro" id="IPR036736">
    <property type="entry name" value="ACP-like_sf"/>
</dbReference>
<accession>A0AAP1UXF0</accession>
<dbReference type="Pfam" id="PF00550">
    <property type="entry name" value="PP-binding"/>
    <property type="match status" value="1"/>
</dbReference>
<feature type="domain" description="Carrier" evidence="1">
    <location>
        <begin position="20"/>
        <end position="60"/>
    </location>
</feature>
<evidence type="ECO:0000313" key="2">
    <source>
        <dbReference type="EMBL" id="KGC14135.1"/>
    </source>
</evidence>
<dbReference type="EMBL" id="CP104215">
    <property type="protein sequence ID" value="UWX74282.1"/>
    <property type="molecule type" value="Genomic_DNA"/>
</dbReference>
<gene>
    <name evidence="2" type="ORF">DM48_1491</name>
    <name evidence="3" type="ORF">NYZ96_22390</name>
</gene>
<dbReference type="Proteomes" id="UP000029590">
    <property type="component" value="Unassembled WGS sequence"/>
</dbReference>
<organism evidence="2 4">
    <name type="scientific">Burkholderia gladioli</name>
    <name type="common">Pseudomonas marginata</name>
    <name type="synonym">Phytomonas marginata</name>
    <dbReference type="NCBI Taxonomy" id="28095"/>
    <lineage>
        <taxon>Bacteria</taxon>
        <taxon>Pseudomonadati</taxon>
        <taxon>Pseudomonadota</taxon>
        <taxon>Betaproteobacteria</taxon>
        <taxon>Burkholderiales</taxon>
        <taxon>Burkholderiaceae</taxon>
        <taxon>Burkholderia</taxon>
    </lineage>
</organism>
<dbReference type="GeneID" id="66462827"/>
<reference evidence="2 4" key="1">
    <citation type="submission" date="2014-04" db="EMBL/GenBank/DDBJ databases">
        <authorList>
            <person name="Bishop-Lilly K.A."/>
            <person name="Broomall S.M."/>
            <person name="Chain P.S."/>
            <person name="Chertkov O."/>
            <person name="Coyne S.R."/>
            <person name="Daligault H.E."/>
            <person name="Davenport K.W."/>
            <person name="Erkkila T."/>
            <person name="Frey K.G."/>
            <person name="Gibbons H.S."/>
            <person name="Gu W."/>
            <person name="Jaissle J."/>
            <person name="Johnson S.L."/>
            <person name="Koroleva G.I."/>
            <person name="Ladner J.T."/>
            <person name="Lo C.-C."/>
            <person name="Minogue T.D."/>
            <person name="Munk C."/>
            <person name="Palacios G.F."/>
            <person name="Redden C.L."/>
            <person name="Rosenzweig C.N."/>
            <person name="Scholz M.B."/>
            <person name="Teshima H."/>
            <person name="Xu Y."/>
        </authorList>
    </citation>
    <scope>NUCLEOTIDE SEQUENCE [LARGE SCALE GENOMIC DNA]</scope>
    <source>
        <strain evidence="4">gladioli</strain>
        <strain evidence="2">Gladioli</strain>
    </source>
</reference>
<dbReference type="Proteomes" id="UP001059745">
    <property type="component" value="Chromosome 2"/>
</dbReference>
<dbReference type="RefSeq" id="WP_036055451.1">
    <property type="nucleotide sequence ID" value="NZ_CADEPT010000006.1"/>
</dbReference>
<evidence type="ECO:0000259" key="1">
    <source>
        <dbReference type="Pfam" id="PF00550"/>
    </source>
</evidence>
<evidence type="ECO:0000313" key="4">
    <source>
        <dbReference type="Proteomes" id="UP000029590"/>
    </source>
</evidence>